<gene>
    <name evidence="3" type="ORF">ACFPQB_13365</name>
</gene>
<keyword evidence="2" id="KW-0472">Membrane</keyword>
<keyword evidence="2" id="KW-1133">Transmembrane helix</keyword>
<name>A0ABW0ZMQ9_9ACTN</name>
<sequence>MTPPDWHVYSPGWSTYSGRGDSQPDGTAPVAPGSRRRRRLAGALVGLAVVGGAGAGGVAVVVGEPAEPQTVEGFELLLEELEEETGSTEVRTLRLHEDRADVYLTTDGYDDVSPDGDEERLTRYRWDGELHAMGEEGITDRGAEPFDLASVDPSRFGGMCADVRALVEDPDDSSLSISRPQPAAGDEDQAVGWITAQADNDRGEVALISFDLDGDEVRRSAG</sequence>
<evidence type="ECO:0000313" key="3">
    <source>
        <dbReference type="EMBL" id="MFC5729910.1"/>
    </source>
</evidence>
<dbReference type="Proteomes" id="UP001596072">
    <property type="component" value="Unassembled WGS sequence"/>
</dbReference>
<keyword evidence="4" id="KW-1185">Reference proteome</keyword>
<evidence type="ECO:0000256" key="1">
    <source>
        <dbReference type="SAM" id="MobiDB-lite"/>
    </source>
</evidence>
<proteinExistence type="predicted"/>
<protein>
    <submittedName>
        <fullName evidence="3">Uncharacterized protein</fullName>
    </submittedName>
</protein>
<dbReference type="EMBL" id="JBHSNS010000006">
    <property type="protein sequence ID" value="MFC5729910.1"/>
    <property type="molecule type" value="Genomic_DNA"/>
</dbReference>
<feature type="transmembrane region" description="Helical" evidence="2">
    <location>
        <begin position="40"/>
        <end position="62"/>
    </location>
</feature>
<feature type="region of interest" description="Disordered" evidence="1">
    <location>
        <begin position="169"/>
        <end position="189"/>
    </location>
</feature>
<evidence type="ECO:0000313" key="4">
    <source>
        <dbReference type="Proteomes" id="UP001596072"/>
    </source>
</evidence>
<dbReference type="RefSeq" id="WP_168798103.1">
    <property type="nucleotide sequence ID" value="NZ_JBHSNS010000006.1"/>
</dbReference>
<organism evidence="3 4">
    <name type="scientific">Nocardioides vastitatis</name>
    <dbReference type="NCBI Taxonomy" id="2568655"/>
    <lineage>
        <taxon>Bacteria</taxon>
        <taxon>Bacillati</taxon>
        <taxon>Actinomycetota</taxon>
        <taxon>Actinomycetes</taxon>
        <taxon>Propionibacteriales</taxon>
        <taxon>Nocardioidaceae</taxon>
        <taxon>Nocardioides</taxon>
    </lineage>
</organism>
<reference evidence="4" key="1">
    <citation type="journal article" date="2019" name="Int. J. Syst. Evol. Microbiol.">
        <title>The Global Catalogue of Microorganisms (GCM) 10K type strain sequencing project: providing services to taxonomists for standard genome sequencing and annotation.</title>
        <authorList>
            <consortium name="The Broad Institute Genomics Platform"/>
            <consortium name="The Broad Institute Genome Sequencing Center for Infectious Disease"/>
            <person name="Wu L."/>
            <person name="Ma J."/>
        </authorList>
    </citation>
    <scope>NUCLEOTIDE SEQUENCE [LARGE SCALE GENOMIC DNA]</scope>
    <source>
        <strain evidence="4">YIM 94188</strain>
    </source>
</reference>
<feature type="region of interest" description="Disordered" evidence="1">
    <location>
        <begin position="1"/>
        <end position="35"/>
    </location>
</feature>
<accession>A0ABW0ZMQ9</accession>
<evidence type="ECO:0000256" key="2">
    <source>
        <dbReference type="SAM" id="Phobius"/>
    </source>
</evidence>
<comment type="caution">
    <text evidence="3">The sequence shown here is derived from an EMBL/GenBank/DDBJ whole genome shotgun (WGS) entry which is preliminary data.</text>
</comment>
<keyword evidence="2" id="KW-0812">Transmembrane</keyword>